<dbReference type="SUPFAM" id="SSF53474">
    <property type="entry name" value="alpha/beta-Hydrolases"/>
    <property type="match status" value="1"/>
</dbReference>
<sequence length="346" mass="39529">MHERNTTPWTLVNCQASTSTRVIHIQSNMLITSHLFRSTTFRRLFPQQIRTYYQTYESLTESLYSKTIPSVPLSYEKLSAKSDSVIPQTPILILHGLFGSKSSNRTIGQRLSEKLSRDVYLLDLRNHGDSPHDPDHSYPALSRDIEQFMDDQRIEDAIVIGHSMGAKAAMALSLRSPALVKLLISVDNAPVNLPPTSSFVKYVELLEKIEGMRLTKLKEAKEIFMKVEPNELVCNFILQNLKRDKADNNVLKSRVPLSILHKAIITGEISSWKFSPDPTKIFTKPTLFLRGLQSNYVADDYLRDLGQYFTNFEVKGLDCGHFVLYEKAQESIDVISDFIERHDEDY</sequence>
<keyword evidence="6" id="KW-1185">Reference proteome</keyword>
<dbReference type="AlphaFoldDB" id="A0A9P8TJU2"/>
<accession>A0A9P8TJU2</accession>
<keyword evidence="2" id="KW-0808">Transferase</keyword>
<feature type="domain" description="AB hydrolase-1" evidence="4">
    <location>
        <begin position="90"/>
        <end position="327"/>
    </location>
</feature>
<gene>
    <name evidence="5" type="ORF">WICPIJ_008046</name>
</gene>
<dbReference type="PANTHER" id="PTHR46118:SF4">
    <property type="entry name" value="PROTEIN ABHD11"/>
    <property type="match status" value="1"/>
</dbReference>
<dbReference type="PANTHER" id="PTHR46118">
    <property type="entry name" value="PROTEIN ABHD11"/>
    <property type="match status" value="1"/>
</dbReference>
<evidence type="ECO:0000259" key="4">
    <source>
        <dbReference type="Pfam" id="PF00561"/>
    </source>
</evidence>
<dbReference type="InterPro" id="IPR000073">
    <property type="entry name" value="AB_hydrolase_1"/>
</dbReference>
<dbReference type="InterPro" id="IPR029058">
    <property type="entry name" value="AB_hydrolase_fold"/>
</dbReference>
<reference evidence="5" key="2">
    <citation type="submission" date="2021-01" db="EMBL/GenBank/DDBJ databases">
        <authorList>
            <person name="Schikora-Tamarit M.A."/>
        </authorList>
    </citation>
    <scope>NUCLEOTIDE SEQUENCE</scope>
    <source>
        <strain evidence="5">CBS2887</strain>
    </source>
</reference>
<comment type="caution">
    <text evidence="5">The sequence shown here is derived from an EMBL/GenBank/DDBJ whole genome shotgun (WGS) entry which is preliminary data.</text>
</comment>
<organism evidence="5 6">
    <name type="scientific">Wickerhamomyces pijperi</name>
    <name type="common">Yeast</name>
    <name type="synonym">Pichia pijperi</name>
    <dbReference type="NCBI Taxonomy" id="599730"/>
    <lineage>
        <taxon>Eukaryota</taxon>
        <taxon>Fungi</taxon>
        <taxon>Dikarya</taxon>
        <taxon>Ascomycota</taxon>
        <taxon>Saccharomycotina</taxon>
        <taxon>Saccharomycetes</taxon>
        <taxon>Phaffomycetales</taxon>
        <taxon>Wickerhamomycetaceae</taxon>
        <taxon>Wickerhamomyces</taxon>
    </lineage>
</organism>
<dbReference type="GO" id="GO:0005739">
    <property type="term" value="C:mitochondrion"/>
    <property type="evidence" value="ECO:0007669"/>
    <property type="project" value="TreeGrafter"/>
</dbReference>
<dbReference type="EMBL" id="JAEUBG010004644">
    <property type="protein sequence ID" value="KAH3680961.1"/>
    <property type="molecule type" value="Genomic_DNA"/>
</dbReference>
<reference evidence="5" key="1">
    <citation type="journal article" date="2021" name="Open Biol.">
        <title>Shared evolutionary footprints suggest mitochondrial oxidative damage underlies multiple complex I losses in fungi.</title>
        <authorList>
            <person name="Schikora-Tamarit M.A."/>
            <person name="Marcet-Houben M."/>
            <person name="Nosek J."/>
            <person name="Gabaldon T."/>
        </authorList>
    </citation>
    <scope>NUCLEOTIDE SEQUENCE</scope>
    <source>
        <strain evidence="5">CBS2887</strain>
    </source>
</reference>
<keyword evidence="3" id="KW-0378">Hydrolase</keyword>
<name>A0A9P8TJU2_WICPI</name>
<evidence type="ECO:0000313" key="6">
    <source>
        <dbReference type="Proteomes" id="UP000774326"/>
    </source>
</evidence>
<evidence type="ECO:0000313" key="5">
    <source>
        <dbReference type="EMBL" id="KAH3680961.1"/>
    </source>
</evidence>
<dbReference type="Pfam" id="PF00561">
    <property type="entry name" value="Abhydrolase_1"/>
    <property type="match status" value="1"/>
</dbReference>
<evidence type="ECO:0000256" key="3">
    <source>
        <dbReference type="ARBA" id="ARBA00022801"/>
    </source>
</evidence>
<dbReference type="GO" id="GO:0052689">
    <property type="term" value="F:carboxylic ester hydrolase activity"/>
    <property type="evidence" value="ECO:0007669"/>
    <property type="project" value="TreeGrafter"/>
</dbReference>
<dbReference type="Gene3D" id="3.40.50.1820">
    <property type="entry name" value="alpha/beta hydrolase"/>
    <property type="match status" value="1"/>
</dbReference>
<evidence type="ECO:0000256" key="1">
    <source>
        <dbReference type="ARBA" id="ARBA00008645"/>
    </source>
</evidence>
<protein>
    <recommendedName>
        <fullName evidence="4">AB hydrolase-1 domain-containing protein</fullName>
    </recommendedName>
</protein>
<dbReference type="OrthoDB" id="8119704at2759"/>
<proteinExistence type="inferred from homology"/>
<dbReference type="Proteomes" id="UP000774326">
    <property type="component" value="Unassembled WGS sequence"/>
</dbReference>
<comment type="similarity">
    <text evidence="1">Belongs to the AB hydrolase superfamily.</text>
</comment>
<dbReference type="GO" id="GO:0016740">
    <property type="term" value="F:transferase activity"/>
    <property type="evidence" value="ECO:0007669"/>
    <property type="project" value="UniProtKB-KW"/>
</dbReference>
<evidence type="ECO:0000256" key="2">
    <source>
        <dbReference type="ARBA" id="ARBA00022679"/>
    </source>
</evidence>